<reference evidence="1 2" key="1">
    <citation type="journal article" date="2015" name="Genome Biol. Evol.">
        <title>Phylogenomic analyses indicate that early fungi evolved digesting cell walls of algal ancestors of land plants.</title>
        <authorList>
            <person name="Chang Y."/>
            <person name="Wang S."/>
            <person name="Sekimoto S."/>
            <person name="Aerts A.L."/>
            <person name="Choi C."/>
            <person name="Clum A."/>
            <person name="LaButti K.M."/>
            <person name="Lindquist E.A."/>
            <person name="Yee Ngan C."/>
            <person name="Ohm R.A."/>
            <person name="Salamov A.A."/>
            <person name="Grigoriev I.V."/>
            <person name="Spatafora J.W."/>
            <person name="Berbee M.L."/>
        </authorList>
    </citation>
    <scope>NUCLEOTIDE SEQUENCE [LARGE SCALE GENOMIC DNA]</scope>
    <source>
        <strain evidence="1 2">NRRL 28638</strain>
    </source>
</reference>
<gene>
    <name evidence="1" type="ORF">CONCODRAFT_8783</name>
</gene>
<dbReference type="AlphaFoldDB" id="A0A137P1D6"/>
<dbReference type="Proteomes" id="UP000070444">
    <property type="component" value="Unassembled WGS sequence"/>
</dbReference>
<proteinExistence type="predicted"/>
<evidence type="ECO:0008006" key="3">
    <source>
        <dbReference type="Google" id="ProtNLM"/>
    </source>
</evidence>
<accession>A0A137P1D6</accession>
<protein>
    <recommendedName>
        <fullName evidence="3">F-box domain-containing protein</fullName>
    </recommendedName>
</protein>
<organism evidence="1 2">
    <name type="scientific">Conidiobolus coronatus (strain ATCC 28846 / CBS 209.66 / NRRL 28638)</name>
    <name type="common">Delacroixia coronata</name>
    <dbReference type="NCBI Taxonomy" id="796925"/>
    <lineage>
        <taxon>Eukaryota</taxon>
        <taxon>Fungi</taxon>
        <taxon>Fungi incertae sedis</taxon>
        <taxon>Zoopagomycota</taxon>
        <taxon>Entomophthoromycotina</taxon>
        <taxon>Entomophthoromycetes</taxon>
        <taxon>Entomophthorales</taxon>
        <taxon>Ancylistaceae</taxon>
        <taxon>Conidiobolus</taxon>
    </lineage>
</organism>
<evidence type="ECO:0000313" key="1">
    <source>
        <dbReference type="EMBL" id="KXN68875.1"/>
    </source>
</evidence>
<sequence length="120" mass="13925">MYDDEVTILTKDFYLDTRLINKHWLGCLNEIVFYSLENWNPRSVPKLINSHSSCIKSWSSAFRNEEYSELVIENVKSLESITWNSSYGSIGTLNKLLTKFQAISSLSIEISYTWEGEKKS</sequence>
<evidence type="ECO:0000313" key="2">
    <source>
        <dbReference type="Proteomes" id="UP000070444"/>
    </source>
</evidence>
<dbReference type="EMBL" id="KQ964557">
    <property type="protein sequence ID" value="KXN68875.1"/>
    <property type="molecule type" value="Genomic_DNA"/>
</dbReference>
<keyword evidence="2" id="KW-1185">Reference proteome</keyword>
<name>A0A137P1D6_CONC2</name>